<comment type="caution">
    <text evidence="9">The sequence shown here is derived from an EMBL/GenBank/DDBJ whole genome shotgun (WGS) entry which is preliminary data.</text>
</comment>
<keyword evidence="10" id="KW-1185">Reference proteome</keyword>
<feature type="binding site" evidence="7">
    <location>
        <begin position="192"/>
        <end position="194"/>
    </location>
    <ligand>
        <name>substrate</name>
    </ligand>
</feature>
<keyword evidence="4 5" id="KW-0326">Glycosidase</keyword>
<comment type="pathway">
    <text evidence="1 5">Glycan metabolism; L-arabinan degradation.</text>
</comment>
<dbReference type="GO" id="GO:0046558">
    <property type="term" value="F:arabinan endo-1,5-alpha-L-arabinosidase activity"/>
    <property type="evidence" value="ECO:0007669"/>
    <property type="project" value="InterPro"/>
</dbReference>
<dbReference type="GO" id="GO:0031222">
    <property type="term" value="P:arabinan catabolic process"/>
    <property type="evidence" value="ECO:0007669"/>
    <property type="project" value="UniProtKB-UniPathway"/>
</dbReference>
<evidence type="ECO:0000256" key="4">
    <source>
        <dbReference type="ARBA" id="ARBA00023295"/>
    </source>
</evidence>
<evidence type="ECO:0000256" key="8">
    <source>
        <dbReference type="PIRSR" id="PIRSR026534-3"/>
    </source>
</evidence>
<protein>
    <submittedName>
        <fullName evidence="9">Arabinan endo-1,5-alpha-L-arabinosidase</fullName>
    </submittedName>
</protein>
<dbReference type="Gene3D" id="2.115.10.20">
    <property type="entry name" value="Glycosyl hydrolase domain, family 43"/>
    <property type="match status" value="1"/>
</dbReference>
<accession>A0A4R2GH66</accession>
<evidence type="ECO:0000256" key="6">
    <source>
        <dbReference type="PIRSR" id="PIRSR026534-1"/>
    </source>
</evidence>
<feature type="active site" description="Proton acceptor" evidence="6">
    <location>
        <position position="55"/>
    </location>
</feature>
<reference evidence="9 10" key="1">
    <citation type="submission" date="2019-03" db="EMBL/GenBank/DDBJ databases">
        <title>Genomic Encyclopedia of Type Strains, Phase IV (KMG-IV): sequencing the most valuable type-strain genomes for metagenomic binning, comparative biology and taxonomic classification.</title>
        <authorList>
            <person name="Goeker M."/>
        </authorList>
    </citation>
    <scope>NUCLEOTIDE SEQUENCE [LARGE SCALE GENOMIC DNA]</scope>
    <source>
        <strain evidence="9 10">DSM 24179</strain>
    </source>
</reference>
<organism evidence="9 10">
    <name type="scientific">Natronoflexus pectinivorans</name>
    <dbReference type="NCBI Taxonomy" id="682526"/>
    <lineage>
        <taxon>Bacteria</taxon>
        <taxon>Pseudomonadati</taxon>
        <taxon>Bacteroidota</taxon>
        <taxon>Bacteroidia</taxon>
        <taxon>Marinilabiliales</taxon>
        <taxon>Marinilabiliaceae</taxon>
        <taxon>Natronoflexus</taxon>
    </lineage>
</organism>
<feature type="site" description="Important for substrate recognition" evidence="8">
    <location>
        <position position="300"/>
    </location>
</feature>
<gene>
    <name evidence="9" type="ORF">EV194_107110</name>
</gene>
<dbReference type="UniPathway" id="UPA00667"/>
<name>A0A4R2GH66_9BACT</name>
<proteinExistence type="inferred from homology"/>
<evidence type="ECO:0000256" key="3">
    <source>
        <dbReference type="ARBA" id="ARBA00022801"/>
    </source>
</evidence>
<dbReference type="PANTHER" id="PTHR43301">
    <property type="entry name" value="ARABINAN ENDO-1,5-ALPHA-L-ARABINOSIDASE"/>
    <property type="match status" value="1"/>
</dbReference>
<dbReference type="SUPFAM" id="SSF75005">
    <property type="entry name" value="Arabinanase/levansucrase/invertase"/>
    <property type="match status" value="1"/>
</dbReference>
<dbReference type="Proteomes" id="UP000295221">
    <property type="component" value="Unassembled WGS sequence"/>
</dbReference>
<dbReference type="EMBL" id="SLWK01000007">
    <property type="protein sequence ID" value="TCO07726.1"/>
    <property type="molecule type" value="Genomic_DNA"/>
</dbReference>
<feature type="active site" description="Proton donor" evidence="6">
    <location>
        <position position="230"/>
    </location>
</feature>
<keyword evidence="3 5" id="KW-0378">Hydrolase</keyword>
<evidence type="ECO:0000256" key="5">
    <source>
        <dbReference type="PIRNR" id="PIRNR026534"/>
    </source>
</evidence>
<evidence type="ECO:0000256" key="2">
    <source>
        <dbReference type="ARBA" id="ARBA00009865"/>
    </source>
</evidence>
<evidence type="ECO:0000256" key="7">
    <source>
        <dbReference type="PIRSR" id="PIRSR026534-2"/>
    </source>
</evidence>
<evidence type="ECO:0000313" key="9">
    <source>
        <dbReference type="EMBL" id="TCO07726.1"/>
    </source>
</evidence>
<feature type="binding site" evidence="7">
    <location>
        <position position="132"/>
    </location>
    <ligand>
        <name>substrate</name>
    </ligand>
</feature>
<feature type="binding site" evidence="7">
    <location>
        <begin position="172"/>
        <end position="175"/>
    </location>
    <ligand>
        <name>substrate</name>
    </ligand>
</feature>
<comment type="similarity">
    <text evidence="2 5">Belongs to the glycosyl hydrolase 43 family.</text>
</comment>
<evidence type="ECO:0000256" key="1">
    <source>
        <dbReference type="ARBA" id="ARBA00004834"/>
    </source>
</evidence>
<dbReference type="InterPro" id="IPR006710">
    <property type="entry name" value="Glyco_hydro_43"/>
</dbReference>
<feature type="site" description="Important for catalytic activity, responsible for pKa modulation of the active site Glu and correct orientation of both the proton donor and substrate" evidence="8">
    <location>
        <position position="175"/>
    </location>
</feature>
<evidence type="ECO:0000313" key="10">
    <source>
        <dbReference type="Proteomes" id="UP000295221"/>
    </source>
</evidence>
<dbReference type="Pfam" id="PF04616">
    <property type="entry name" value="Glyco_hydro_43"/>
    <property type="match status" value="1"/>
</dbReference>
<dbReference type="PANTHER" id="PTHR43301:SF3">
    <property type="entry name" value="ARABINAN ENDO-1,5-ALPHA-L-ARABINOSIDASE A-RELATED"/>
    <property type="match status" value="1"/>
</dbReference>
<dbReference type="PIRSF" id="PIRSF026534">
    <property type="entry name" value="Endo_alpha-L-arabinosidase"/>
    <property type="match status" value="1"/>
</dbReference>
<dbReference type="InterPro" id="IPR050727">
    <property type="entry name" value="GH43_arabinanases"/>
</dbReference>
<dbReference type="AlphaFoldDB" id="A0A4R2GH66"/>
<dbReference type="InterPro" id="IPR016840">
    <property type="entry name" value="Glyco_hydro_43_endo_a_Ara-ase"/>
</dbReference>
<sequence length="343" mass="38809">MEINFLIMNRIVFFSVILLIVNLTVESQGAENEIINRISRYVGVETHKDTTRIHDPVMIREDGVYYMFSTGWGITIFSSPDMINWKHEYPIFTEVPEWTLEIVPDFRGHFWAPDVAFFNNQYYVYYSVSSFGRNTSAIGVVTNKTLNPDSPDYEWIDHGEVIRSIPGETNWNAIDANIILSEDGTPYMSFGSFWGGLMLAELNPDGLSLAHPIEDLTLLATRTTGENPIEAPFIFKKDDYYYLFVSFDFCCRGEDSTYKVVVGRSNIIEGEYFDMDGLSMLKGGGTTVVEGGSGYAGVGHNAVVSFDGVDYLVFHAYDMSRGGGSYLRILPIRWEDGWPEVDF</sequence>
<feature type="binding site" evidence="7">
    <location>
        <position position="55"/>
    </location>
    <ligand>
        <name>substrate</name>
    </ligand>
</feature>
<dbReference type="InterPro" id="IPR023296">
    <property type="entry name" value="Glyco_hydro_beta-prop_sf"/>
</dbReference>